<dbReference type="InterPro" id="IPR003593">
    <property type="entry name" value="AAA+_ATPase"/>
</dbReference>
<accession>A0ABW0U944</accession>
<dbReference type="InterPro" id="IPR050095">
    <property type="entry name" value="ECF_ABC_transporter_ATP-bd"/>
</dbReference>
<reference evidence="11" key="1">
    <citation type="journal article" date="2019" name="Int. J. Syst. Evol. Microbiol.">
        <title>The Global Catalogue of Microorganisms (GCM) 10K type strain sequencing project: providing services to taxonomists for standard genome sequencing and annotation.</title>
        <authorList>
            <consortium name="The Broad Institute Genomics Platform"/>
            <consortium name="The Broad Institute Genome Sequencing Center for Infectious Disease"/>
            <person name="Wu L."/>
            <person name="Ma J."/>
        </authorList>
    </citation>
    <scope>NUCLEOTIDE SEQUENCE [LARGE SCALE GENOMIC DNA]</scope>
    <source>
        <strain evidence="11">CGMCC 1.15790</strain>
    </source>
</reference>
<evidence type="ECO:0000256" key="2">
    <source>
        <dbReference type="ARBA" id="ARBA00022448"/>
    </source>
</evidence>
<comment type="caution">
    <text evidence="10">The sequence shown here is derived from an EMBL/GenBank/DDBJ whole genome shotgun (WGS) entry which is preliminary data.</text>
</comment>
<dbReference type="PROSITE" id="PS50893">
    <property type="entry name" value="ABC_TRANSPORTER_2"/>
    <property type="match status" value="1"/>
</dbReference>
<evidence type="ECO:0000256" key="3">
    <source>
        <dbReference type="ARBA" id="ARBA00022475"/>
    </source>
</evidence>
<dbReference type="Proteomes" id="UP001596143">
    <property type="component" value="Unassembled WGS sequence"/>
</dbReference>
<protein>
    <recommendedName>
        <fullName evidence="8">Energy-coupling factor transporter ATP-binding protein EcfA2</fullName>
        <ecNumber evidence="8">7.-.-.-</ecNumber>
    </recommendedName>
</protein>
<evidence type="ECO:0000259" key="9">
    <source>
        <dbReference type="PROSITE" id="PS50893"/>
    </source>
</evidence>
<keyword evidence="5 8" id="KW-0067">ATP-binding</keyword>
<comment type="subcellular location">
    <subcellularLocation>
        <location evidence="1 8">Cell membrane</location>
        <topology evidence="1 8">Peripheral membrane protein</topology>
    </subcellularLocation>
</comment>
<evidence type="ECO:0000256" key="8">
    <source>
        <dbReference type="RuleBase" id="RU365104"/>
    </source>
</evidence>
<sequence length="292" mass="33085">MKIEFRKTNHIYMKKTPFETHALRQVSTTFPSGSTTAIIGQTGSGKSTLVQHINGLLKPDAGQVIVGGEIIDRKAKRKQLKTLRQKVGMVFQYPEHQLFEDTVEKELLFGPLNFGLSKKRLLKELPDRLAQVGLDETILSRSPFELSGGQMRRVAILSVLLMKPKVLILDEPTAGLDPKGQEEMIKLFKGWQQEEKATMILITHEMDEALQLAERLVVMDKGKIVMEGMMTEIFAKTEELAQFGLDIPESVRLLKQIEEKFQVTFSSYQLTPAQAAKEWVKERNRKGLTPHV</sequence>
<dbReference type="EMBL" id="JBHSPF010000073">
    <property type="protein sequence ID" value="MFC5629983.1"/>
    <property type="molecule type" value="Genomic_DNA"/>
</dbReference>
<dbReference type="NCBIfam" id="TIGR04521">
    <property type="entry name" value="ECF_ATPase_2"/>
    <property type="match status" value="1"/>
</dbReference>
<dbReference type="Gene3D" id="3.40.50.300">
    <property type="entry name" value="P-loop containing nucleotide triphosphate hydrolases"/>
    <property type="match status" value="1"/>
</dbReference>
<keyword evidence="11" id="KW-1185">Reference proteome</keyword>
<dbReference type="Pfam" id="PF00005">
    <property type="entry name" value="ABC_tran"/>
    <property type="match status" value="1"/>
</dbReference>
<dbReference type="InterPro" id="IPR017871">
    <property type="entry name" value="ABC_transporter-like_CS"/>
</dbReference>
<organism evidence="10 11">
    <name type="scientific">Aliibacillus thermotolerans</name>
    <dbReference type="NCBI Taxonomy" id="1834418"/>
    <lineage>
        <taxon>Bacteria</taxon>
        <taxon>Bacillati</taxon>
        <taxon>Bacillota</taxon>
        <taxon>Bacilli</taxon>
        <taxon>Bacillales</taxon>
        <taxon>Bacillaceae</taxon>
        <taxon>Aliibacillus</taxon>
    </lineage>
</organism>
<keyword evidence="2 8" id="KW-0813">Transport</keyword>
<dbReference type="InterPro" id="IPR003439">
    <property type="entry name" value="ABC_transporter-like_ATP-bd"/>
</dbReference>
<keyword evidence="7 8" id="KW-0472">Membrane</keyword>
<evidence type="ECO:0000256" key="4">
    <source>
        <dbReference type="ARBA" id="ARBA00022741"/>
    </source>
</evidence>
<dbReference type="SUPFAM" id="SSF52540">
    <property type="entry name" value="P-loop containing nucleoside triphosphate hydrolases"/>
    <property type="match status" value="1"/>
</dbReference>
<feature type="domain" description="ABC transporter" evidence="9">
    <location>
        <begin position="6"/>
        <end position="246"/>
    </location>
</feature>
<evidence type="ECO:0000256" key="5">
    <source>
        <dbReference type="ARBA" id="ARBA00022840"/>
    </source>
</evidence>
<dbReference type="EC" id="7.-.-.-" evidence="8"/>
<keyword evidence="3 8" id="KW-1003">Cell membrane</keyword>
<evidence type="ECO:0000313" key="10">
    <source>
        <dbReference type="EMBL" id="MFC5629983.1"/>
    </source>
</evidence>
<comment type="subunit">
    <text evidence="8">Forms a stable energy-coupling factor (ECF) transporter complex composed of 2 membrane-embedded substrate-binding proteins (S component), 2 ATP-binding proteins (A component) and 2 transmembrane proteins (T component).</text>
</comment>
<dbReference type="PANTHER" id="PTHR43553">
    <property type="entry name" value="HEAVY METAL TRANSPORTER"/>
    <property type="match status" value="1"/>
</dbReference>
<keyword evidence="6" id="KW-1278">Translocase</keyword>
<dbReference type="InterPro" id="IPR015856">
    <property type="entry name" value="ABC_transpr_CbiO/EcfA_su"/>
</dbReference>
<proteinExistence type="inferred from homology"/>
<evidence type="ECO:0000256" key="1">
    <source>
        <dbReference type="ARBA" id="ARBA00004202"/>
    </source>
</evidence>
<dbReference type="RefSeq" id="WP_270895934.1">
    <property type="nucleotide sequence ID" value="NZ_JBHSPF010000073.1"/>
</dbReference>
<gene>
    <name evidence="10" type="ORF">ACFPTR_14110</name>
</gene>
<dbReference type="PROSITE" id="PS00211">
    <property type="entry name" value="ABC_TRANSPORTER_1"/>
    <property type="match status" value="1"/>
</dbReference>
<evidence type="ECO:0000256" key="7">
    <source>
        <dbReference type="ARBA" id="ARBA00023136"/>
    </source>
</evidence>
<dbReference type="InterPro" id="IPR027417">
    <property type="entry name" value="P-loop_NTPase"/>
</dbReference>
<dbReference type="SMART" id="SM00382">
    <property type="entry name" value="AAA"/>
    <property type="match status" value="1"/>
</dbReference>
<comment type="similarity">
    <text evidence="8">Belongs to the ABC transporter superfamily. Energy-coupling factor EcfA family.</text>
</comment>
<comment type="function">
    <text evidence="8">ATP-binding (A) component of a common energy-coupling factor (ECF) ABC-transporter complex.</text>
</comment>
<name>A0ABW0U944_9BACI</name>
<dbReference type="InterPro" id="IPR030946">
    <property type="entry name" value="EcfA2"/>
</dbReference>
<dbReference type="CDD" id="cd03225">
    <property type="entry name" value="ABC_cobalt_CbiO_domain1"/>
    <property type="match status" value="1"/>
</dbReference>
<evidence type="ECO:0000256" key="6">
    <source>
        <dbReference type="ARBA" id="ARBA00022967"/>
    </source>
</evidence>
<dbReference type="PANTHER" id="PTHR43553:SF27">
    <property type="entry name" value="ENERGY-COUPLING FACTOR TRANSPORTER ATP-BINDING PROTEIN ECFA2"/>
    <property type="match status" value="1"/>
</dbReference>
<keyword evidence="4 8" id="KW-0547">Nucleotide-binding</keyword>
<evidence type="ECO:0000313" key="11">
    <source>
        <dbReference type="Proteomes" id="UP001596143"/>
    </source>
</evidence>